<evidence type="ECO:0000313" key="6">
    <source>
        <dbReference type="Proteomes" id="UP001162131"/>
    </source>
</evidence>
<dbReference type="AlphaFoldDB" id="A0AAU9IQK6"/>
<keyword evidence="6" id="KW-1185">Reference proteome</keyword>
<organism evidence="5 6">
    <name type="scientific">Blepharisma stoltei</name>
    <dbReference type="NCBI Taxonomy" id="1481888"/>
    <lineage>
        <taxon>Eukaryota</taxon>
        <taxon>Sar</taxon>
        <taxon>Alveolata</taxon>
        <taxon>Ciliophora</taxon>
        <taxon>Postciliodesmatophora</taxon>
        <taxon>Heterotrichea</taxon>
        <taxon>Heterotrichida</taxon>
        <taxon>Blepharismidae</taxon>
        <taxon>Blepharisma</taxon>
    </lineage>
</organism>
<dbReference type="SUPFAM" id="SSF53335">
    <property type="entry name" value="S-adenosyl-L-methionine-dependent methyltransferases"/>
    <property type="match status" value="1"/>
</dbReference>
<reference evidence="5" key="1">
    <citation type="submission" date="2021-09" db="EMBL/GenBank/DDBJ databases">
        <authorList>
            <consortium name="AG Swart"/>
            <person name="Singh M."/>
            <person name="Singh A."/>
            <person name="Seah K."/>
            <person name="Emmerich C."/>
        </authorList>
    </citation>
    <scope>NUCLEOTIDE SEQUENCE</scope>
    <source>
        <strain evidence="5">ATCC30299</strain>
    </source>
</reference>
<sequence length="213" mass="24797">MNQDIELPETFPDFSSREYWNARYSSEPNNTYDWLLSYQQIKSILLPRISHKEAEIFVVGCGNSSFSEELYKDGYHYISNIDFSPVVIEQMSERNSQLSEIEYAVMDACNLQYPSSSFDLIFDKCTLDCILCGENSFQRATSMVQGIYRVLKPGGVYILVSYGMPDTRIGYLKNKFLNWSIEQARIPKVFLDQFANVELSQYHYFFICTKNIE</sequence>
<protein>
    <recommendedName>
        <fullName evidence="4">Methyltransferase type 11 domain-containing protein</fullName>
    </recommendedName>
</protein>
<evidence type="ECO:0000259" key="4">
    <source>
        <dbReference type="Pfam" id="PF08241"/>
    </source>
</evidence>
<dbReference type="InterPro" id="IPR051419">
    <property type="entry name" value="Lys/N-term_MeTrsfase_sf"/>
</dbReference>
<dbReference type="Gene3D" id="3.40.50.150">
    <property type="entry name" value="Vaccinia Virus protein VP39"/>
    <property type="match status" value="1"/>
</dbReference>
<proteinExistence type="inferred from homology"/>
<name>A0AAU9IQK6_9CILI</name>
<keyword evidence="3" id="KW-0808">Transferase</keyword>
<dbReference type="InterPro" id="IPR029063">
    <property type="entry name" value="SAM-dependent_MTases_sf"/>
</dbReference>
<comment type="similarity">
    <text evidence="1">Belongs to the methyltransferase superfamily.</text>
</comment>
<dbReference type="Pfam" id="PF08241">
    <property type="entry name" value="Methyltransf_11"/>
    <property type="match status" value="1"/>
</dbReference>
<evidence type="ECO:0000256" key="1">
    <source>
        <dbReference type="ARBA" id="ARBA00008361"/>
    </source>
</evidence>
<evidence type="ECO:0000256" key="3">
    <source>
        <dbReference type="ARBA" id="ARBA00022679"/>
    </source>
</evidence>
<keyword evidence="2" id="KW-0489">Methyltransferase</keyword>
<dbReference type="PANTHER" id="PTHR12176">
    <property type="entry name" value="SAM-DEPENDENT METHYLTRANSFERASE SUPERFAMILY PROTEIN"/>
    <property type="match status" value="1"/>
</dbReference>
<dbReference type="GO" id="GO:0032259">
    <property type="term" value="P:methylation"/>
    <property type="evidence" value="ECO:0007669"/>
    <property type="project" value="UniProtKB-KW"/>
</dbReference>
<dbReference type="Proteomes" id="UP001162131">
    <property type="component" value="Unassembled WGS sequence"/>
</dbReference>
<dbReference type="PANTHER" id="PTHR12176:SF79">
    <property type="entry name" value="METHYLTRANSFERASE TYPE 11 DOMAIN-CONTAINING PROTEIN"/>
    <property type="match status" value="1"/>
</dbReference>
<feature type="domain" description="Methyltransferase type 11" evidence="4">
    <location>
        <begin position="59"/>
        <end position="158"/>
    </location>
</feature>
<dbReference type="GO" id="GO:0008757">
    <property type="term" value="F:S-adenosylmethionine-dependent methyltransferase activity"/>
    <property type="evidence" value="ECO:0007669"/>
    <property type="project" value="InterPro"/>
</dbReference>
<dbReference type="CDD" id="cd02440">
    <property type="entry name" value="AdoMet_MTases"/>
    <property type="match status" value="1"/>
</dbReference>
<dbReference type="FunFam" id="3.40.50.150:FF:000217">
    <property type="entry name" value="Methyltransferase protein 13"/>
    <property type="match status" value="1"/>
</dbReference>
<accession>A0AAU9IQK6</accession>
<evidence type="ECO:0000313" key="5">
    <source>
        <dbReference type="EMBL" id="CAG9310583.1"/>
    </source>
</evidence>
<gene>
    <name evidence="5" type="ORF">BSTOLATCC_MIC1425</name>
</gene>
<evidence type="ECO:0000256" key="2">
    <source>
        <dbReference type="ARBA" id="ARBA00022603"/>
    </source>
</evidence>
<dbReference type="InterPro" id="IPR013216">
    <property type="entry name" value="Methyltransf_11"/>
</dbReference>
<dbReference type="EMBL" id="CAJZBQ010000002">
    <property type="protein sequence ID" value="CAG9310583.1"/>
    <property type="molecule type" value="Genomic_DNA"/>
</dbReference>
<comment type="caution">
    <text evidence="5">The sequence shown here is derived from an EMBL/GenBank/DDBJ whole genome shotgun (WGS) entry which is preliminary data.</text>
</comment>